<dbReference type="PANTHER" id="PTHR11738:SF14">
    <property type="entry name" value="NATURAL CYTOTOXICITY TRIGGERING RECEPTOR 1"/>
    <property type="match status" value="1"/>
</dbReference>
<dbReference type="GeneID" id="111814452"/>
<comment type="similarity">
    <text evidence="2">Belongs to the natural cytotoxicity receptor (NCR) family.</text>
</comment>
<evidence type="ECO:0000256" key="10">
    <source>
        <dbReference type="ARBA" id="ARBA00023170"/>
    </source>
</evidence>
<keyword evidence="10" id="KW-0675">Receptor</keyword>
<dbReference type="FunFam" id="2.60.40.10:FF:000049">
    <property type="entry name" value="Leukocyte immunoglobulin-like receptor subfamily B member 1"/>
    <property type="match status" value="1"/>
</dbReference>
<accession>A0A6P6DUN5</accession>
<feature type="transmembrane region" description="Helical" evidence="16">
    <location>
        <begin position="212"/>
        <end position="230"/>
    </location>
</feature>
<dbReference type="PANTHER" id="PTHR11738">
    <property type="entry name" value="MHC CLASS I NK CELL RECEPTOR"/>
    <property type="match status" value="1"/>
</dbReference>
<dbReference type="GO" id="GO:0005886">
    <property type="term" value="C:plasma membrane"/>
    <property type="evidence" value="ECO:0007669"/>
    <property type="project" value="UniProtKB-SubCell"/>
</dbReference>
<evidence type="ECO:0000256" key="3">
    <source>
        <dbReference type="ARBA" id="ARBA00022475"/>
    </source>
</evidence>
<keyword evidence="11" id="KW-0325">Glycoprotein</keyword>
<dbReference type="InterPro" id="IPR050412">
    <property type="entry name" value="Ig-like_Receptors_ImmuneReg"/>
</dbReference>
<dbReference type="GO" id="GO:0002764">
    <property type="term" value="P:immune response-regulating signaling pathway"/>
    <property type="evidence" value="ECO:0007669"/>
    <property type="project" value="TreeGrafter"/>
</dbReference>
<evidence type="ECO:0000256" key="8">
    <source>
        <dbReference type="ARBA" id="ARBA00023136"/>
    </source>
</evidence>
<evidence type="ECO:0000256" key="12">
    <source>
        <dbReference type="ARBA" id="ARBA00023319"/>
    </source>
</evidence>
<keyword evidence="3" id="KW-1003">Cell membrane</keyword>
<dbReference type="Gene3D" id="2.60.40.10">
    <property type="entry name" value="Immunoglobulins"/>
    <property type="match status" value="2"/>
</dbReference>
<dbReference type="SUPFAM" id="SSF48726">
    <property type="entry name" value="Immunoglobulin"/>
    <property type="match status" value="2"/>
</dbReference>
<evidence type="ECO:0000256" key="7">
    <source>
        <dbReference type="ARBA" id="ARBA00022989"/>
    </source>
</evidence>
<dbReference type="InterPro" id="IPR013783">
    <property type="entry name" value="Ig-like_fold"/>
</dbReference>
<dbReference type="InterPro" id="IPR003599">
    <property type="entry name" value="Ig_sub"/>
</dbReference>
<keyword evidence="4 16" id="KW-0812">Transmembrane</keyword>
<protein>
    <recommendedName>
        <fullName evidence="13">Natural cytotoxicity triggering receptor 1</fullName>
    </recommendedName>
    <alternativeName>
        <fullName evidence="14">Natural killer cell p46-related protein</fullName>
    </alternativeName>
</protein>
<evidence type="ECO:0000256" key="5">
    <source>
        <dbReference type="ARBA" id="ARBA00022729"/>
    </source>
</evidence>
<evidence type="ECO:0000259" key="18">
    <source>
        <dbReference type="SMART" id="SM00409"/>
    </source>
</evidence>
<dbReference type="AlphaFoldDB" id="A0A6P6DUN5"/>
<evidence type="ECO:0000256" key="6">
    <source>
        <dbReference type="ARBA" id="ARBA00022737"/>
    </source>
</evidence>
<dbReference type="InterPro" id="IPR036179">
    <property type="entry name" value="Ig-like_dom_sf"/>
</dbReference>
<feature type="region of interest" description="Disordered" evidence="15">
    <location>
        <begin position="241"/>
        <end position="267"/>
    </location>
</feature>
<evidence type="ECO:0000256" key="13">
    <source>
        <dbReference type="ARBA" id="ARBA00040484"/>
    </source>
</evidence>
<proteinExistence type="inferred from homology"/>
<comment type="subcellular location">
    <subcellularLocation>
        <location evidence="1">Cell membrane</location>
        <topology evidence="1">Single-pass type I membrane protein</topology>
    </subcellularLocation>
</comment>
<keyword evidence="12" id="KW-0393">Immunoglobulin domain</keyword>
<dbReference type="SMART" id="SM00409">
    <property type="entry name" value="IG"/>
    <property type="match status" value="1"/>
</dbReference>
<sequence>MWPVLAALLCLGLCWSQGVSTRKRMPKPTVPRCKADILIPTMTSRTAGRYSCSYRSGGRWSEPSDGLDLVVTGMYDTPTLQVHPGPEVTLGESVTLYCHLETATSMFFLLKEGRSSHVREGWGPVQAEFPLGPVTAAHQGTYRCFGSYNSHSWSFPSEPVELVVTGDGNTSFSLLDPTSPAAAADAWEPCAMNTESGAQKDPVLWDFTTQNLLRLGLALLVLVALVLLLVEDCKSRKRVRVRAHGATSREHRGRRGRRVPTGTGGLA</sequence>
<feature type="domain" description="Immunoglobulin" evidence="18">
    <location>
        <begin position="83"/>
        <end position="165"/>
    </location>
</feature>
<evidence type="ECO:0000256" key="17">
    <source>
        <dbReference type="SAM" id="SignalP"/>
    </source>
</evidence>
<evidence type="ECO:0000256" key="11">
    <source>
        <dbReference type="ARBA" id="ARBA00023180"/>
    </source>
</evidence>
<name>A0A6P6DUN5_OCTDE</name>
<reference evidence="20" key="1">
    <citation type="submission" date="2025-08" db="UniProtKB">
        <authorList>
            <consortium name="RefSeq"/>
        </authorList>
    </citation>
    <scope>IDENTIFICATION</scope>
</reference>
<evidence type="ECO:0000313" key="19">
    <source>
        <dbReference type="Proteomes" id="UP000515203"/>
    </source>
</evidence>
<evidence type="ECO:0000313" key="20">
    <source>
        <dbReference type="RefSeq" id="XP_023563730.1"/>
    </source>
</evidence>
<keyword evidence="8 16" id="KW-0472">Membrane</keyword>
<evidence type="ECO:0000256" key="1">
    <source>
        <dbReference type="ARBA" id="ARBA00004251"/>
    </source>
</evidence>
<evidence type="ECO:0000256" key="4">
    <source>
        <dbReference type="ARBA" id="ARBA00022692"/>
    </source>
</evidence>
<keyword evidence="6" id="KW-0677">Repeat</keyword>
<dbReference type="RefSeq" id="XP_023563730.1">
    <property type="nucleotide sequence ID" value="XM_023707962.1"/>
</dbReference>
<evidence type="ECO:0000256" key="9">
    <source>
        <dbReference type="ARBA" id="ARBA00023157"/>
    </source>
</evidence>
<keyword evidence="7 16" id="KW-1133">Transmembrane helix</keyword>
<gene>
    <name evidence="20" type="primary">LOC111814452</name>
</gene>
<dbReference type="Proteomes" id="UP000515203">
    <property type="component" value="Unplaced"/>
</dbReference>
<evidence type="ECO:0000256" key="2">
    <source>
        <dbReference type="ARBA" id="ARBA00006531"/>
    </source>
</evidence>
<evidence type="ECO:0000256" key="14">
    <source>
        <dbReference type="ARBA" id="ARBA00041225"/>
    </source>
</evidence>
<feature type="signal peptide" evidence="17">
    <location>
        <begin position="1"/>
        <end position="16"/>
    </location>
</feature>
<keyword evidence="9" id="KW-1015">Disulfide bond</keyword>
<keyword evidence="5 17" id="KW-0732">Signal</keyword>
<keyword evidence="19" id="KW-1185">Reference proteome</keyword>
<evidence type="ECO:0000256" key="15">
    <source>
        <dbReference type="SAM" id="MobiDB-lite"/>
    </source>
</evidence>
<organism evidence="19 20">
    <name type="scientific">Octodon degus</name>
    <name type="common">Degu</name>
    <name type="synonym">Sciurus degus</name>
    <dbReference type="NCBI Taxonomy" id="10160"/>
    <lineage>
        <taxon>Eukaryota</taxon>
        <taxon>Metazoa</taxon>
        <taxon>Chordata</taxon>
        <taxon>Craniata</taxon>
        <taxon>Vertebrata</taxon>
        <taxon>Euteleostomi</taxon>
        <taxon>Mammalia</taxon>
        <taxon>Eutheria</taxon>
        <taxon>Euarchontoglires</taxon>
        <taxon>Glires</taxon>
        <taxon>Rodentia</taxon>
        <taxon>Hystricomorpha</taxon>
        <taxon>Octodontidae</taxon>
        <taxon>Octodon</taxon>
    </lineage>
</organism>
<evidence type="ECO:0000256" key="16">
    <source>
        <dbReference type="SAM" id="Phobius"/>
    </source>
</evidence>
<feature type="chain" id="PRO_5027744830" description="Natural cytotoxicity triggering receptor 1" evidence="17">
    <location>
        <begin position="17"/>
        <end position="267"/>
    </location>
</feature>